<reference evidence="1 2" key="1">
    <citation type="journal article" date="2014" name="PLoS Genet.">
        <title>Phylogenetically driven sequencing of extremely halophilic archaea reveals strategies for static and dynamic osmo-response.</title>
        <authorList>
            <person name="Becker E.A."/>
            <person name="Seitzer P.M."/>
            <person name="Tritt A."/>
            <person name="Larsen D."/>
            <person name="Krusor M."/>
            <person name="Yao A.I."/>
            <person name="Wu D."/>
            <person name="Madern D."/>
            <person name="Eisen J.A."/>
            <person name="Darling A.E."/>
            <person name="Facciotti M.T."/>
        </authorList>
    </citation>
    <scope>NUCLEOTIDE SEQUENCE [LARGE SCALE GENOMIC DNA]</scope>
    <source>
        <strain evidence="1 2">JCM 14663</strain>
    </source>
</reference>
<organism evidence="1 2">
    <name type="scientific">Natrinema gari JCM 14663</name>
    <dbReference type="NCBI Taxonomy" id="1230459"/>
    <lineage>
        <taxon>Archaea</taxon>
        <taxon>Methanobacteriati</taxon>
        <taxon>Methanobacteriota</taxon>
        <taxon>Stenosarchaea group</taxon>
        <taxon>Halobacteria</taxon>
        <taxon>Halobacteriales</taxon>
        <taxon>Natrialbaceae</taxon>
        <taxon>Natrinema</taxon>
    </lineage>
</organism>
<proteinExistence type="predicted"/>
<protein>
    <submittedName>
        <fullName evidence="1">Uncharacterized protein</fullName>
    </submittedName>
</protein>
<evidence type="ECO:0000313" key="2">
    <source>
        <dbReference type="Proteomes" id="UP000011592"/>
    </source>
</evidence>
<keyword evidence="2" id="KW-1185">Reference proteome</keyword>
<sequence>MANPTETPNAFLFAFPVSTPGMHTLIATTGPLDAITSHRLRTGTVTYRLESIAPTTQ</sequence>
<gene>
    <name evidence="1" type="ORF">C486_17764</name>
</gene>
<dbReference type="Proteomes" id="UP000011592">
    <property type="component" value="Unassembled WGS sequence"/>
</dbReference>
<dbReference type="PATRIC" id="fig|1230459.4.peg.3522"/>
<accession>L9YTQ5</accession>
<dbReference type="AlphaFoldDB" id="L9YTQ5"/>
<name>L9YTQ5_9EURY</name>
<comment type="caution">
    <text evidence="1">The sequence shown here is derived from an EMBL/GenBank/DDBJ whole genome shotgun (WGS) entry which is preliminary data.</text>
</comment>
<dbReference type="EMBL" id="AOIJ01000079">
    <property type="protein sequence ID" value="ELY76308.1"/>
    <property type="molecule type" value="Genomic_DNA"/>
</dbReference>
<evidence type="ECO:0000313" key="1">
    <source>
        <dbReference type="EMBL" id="ELY76308.1"/>
    </source>
</evidence>